<dbReference type="PANTHER" id="PTHR48073:SF2">
    <property type="entry name" value="O-SUCCINYLBENZOATE SYNTHASE"/>
    <property type="match status" value="1"/>
</dbReference>
<dbReference type="Pfam" id="PF02746">
    <property type="entry name" value="MR_MLE_N"/>
    <property type="match status" value="1"/>
</dbReference>
<sequence length="377" mass="38843">MGASRIVAAAIATNAVDHGRAFPTRYGGGMAVRPHAYVRLIDEDGRGGDGEASPLPHFTGETVAAVVATLETLLPLAIGCEVLALGELAERLARHPNSYAAKCAIEMAAHDLAARNLGIPLAALLGGAGGQTVRDTGLIGIVADDEAAALAAEYLAGGTGTFKMKVGRDPVADVRRVTAVRAAVGPAVAIRLDANAGLPLADIAAILRGLERRDVAIELFEQPVRPDDLRGLRAVREMGVRVLADESIHRPLDAIRVLEAGACDLIAIKLIKCGGLRGAATIARIAAEYGVDCILISPYETAVGMATTAQAAAVFGTRAHAHDIIRRLAPGGGAWGHEMVPGGLRLVDAPGHGAAVDESVDAQLAGRVRDRRAEGAS</sequence>
<name>A0A6J4V0B8_9BACT</name>
<dbReference type="InterPro" id="IPR029065">
    <property type="entry name" value="Enolase_C-like"/>
</dbReference>
<dbReference type="GO" id="GO:0009063">
    <property type="term" value="P:amino acid catabolic process"/>
    <property type="evidence" value="ECO:0007669"/>
    <property type="project" value="InterPro"/>
</dbReference>
<evidence type="ECO:0000256" key="1">
    <source>
        <dbReference type="ARBA" id="ARBA00008031"/>
    </source>
</evidence>
<dbReference type="InterPro" id="IPR013341">
    <property type="entry name" value="Mandelate_racemase_N_dom"/>
</dbReference>
<accession>A0A6J4V0B8</accession>
<evidence type="ECO:0000256" key="2">
    <source>
        <dbReference type="ARBA" id="ARBA00022723"/>
    </source>
</evidence>
<reference evidence="5" key="1">
    <citation type="submission" date="2020-02" db="EMBL/GenBank/DDBJ databases">
        <authorList>
            <person name="Meier V. D."/>
        </authorList>
    </citation>
    <scope>NUCLEOTIDE SEQUENCE</scope>
    <source>
        <strain evidence="5">AVDCRST_MAG18</strain>
    </source>
</reference>
<dbReference type="SMART" id="SM00922">
    <property type="entry name" value="MR_MLE"/>
    <property type="match status" value="1"/>
</dbReference>
<gene>
    <name evidence="5" type="ORF">AVDCRST_MAG18-1342</name>
</gene>
<proteinExistence type="inferred from homology"/>
<dbReference type="InterPro" id="IPR018110">
    <property type="entry name" value="Mandel_Rmase/mucon_lact_enz_CS"/>
</dbReference>
<dbReference type="EMBL" id="CADCWN010000101">
    <property type="protein sequence ID" value="CAA9564281.1"/>
    <property type="molecule type" value="Genomic_DNA"/>
</dbReference>
<keyword evidence="3" id="KW-0413">Isomerase</keyword>
<evidence type="ECO:0000313" key="5">
    <source>
        <dbReference type="EMBL" id="CAA9564281.1"/>
    </source>
</evidence>
<evidence type="ECO:0000259" key="4">
    <source>
        <dbReference type="SMART" id="SM00922"/>
    </source>
</evidence>
<dbReference type="PROSITE" id="PS00908">
    <property type="entry name" value="MR_MLE_1"/>
    <property type="match status" value="1"/>
</dbReference>
<dbReference type="SFLD" id="SFLDG00180">
    <property type="entry name" value="muconate_cycloisomerase"/>
    <property type="match status" value="1"/>
</dbReference>
<evidence type="ECO:0000256" key="3">
    <source>
        <dbReference type="ARBA" id="ARBA00023235"/>
    </source>
</evidence>
<organism evidence="5">
    <name type="scientific">uncultured Thermomicrobiales bacterium</name>
    <dbReference type="NCBI Taxonomy" id="1645740"/>
    <lineage>
        <taxon>Bacteria</taxon>
        <taxon>Pseudomonadati</taxon>
        <taxon>Thermomicrobiota</taxon>
        <taxon>Thermomicrobia</taxon>
        <taxon>Thermomicrobiales</taxon>
        <taxon>environmental samples</taxon>
    </lineage>
</organism>
<dbReference type="Gene3D" id="3.20.20.120">
    <property type="entry name" value="Enolase-like C-terminal domain"/>
    <property type="match status" value="1"/>
</dbReference>
<protein>
    <recommendedName>
        <fullName evidence="4">Mandelate racemase/muconate lactonizing enzyme C-terminal domain-containing protein</fullName>
    </recommendedName>
</protein>
<dbReference type="AlphaFoldDB" id="A0A6J4V0B8"/>
<dbReference type="GO" id="GO:0006518">
    <property type="term" value="P:peptide metabolic process"/>
    <property type="evidence" value="ECO:0007669"/>
    <property type="project" value="UniProtKB-ARBA"/>
</dbReference>
<dbReference type="Gene3D" id="3.30.390.10">
    <property type="entry name" value="Enolase-like, N-terminal domain"/>
    <property type="match status" value="1"/>
</dbReference>
<dbReference type="PANTHER" id="PTHR48073">
    <property type="entry name" value="O-SUCCINYLBENZOATE SYNTHASE-RELATED"/>
    <property type="match status" value="1"/>
</dbReference>
<keyword evidence="2" id="KW-0479">Metal-binding</keyword>
<dbReference type="GO" id="GO:0046872">
    <property type="term" value="F:metal ion binding"/>
    <property type="evidence" value="ECO:0007669"/>
    <property type="project" value="UniProtKB-KW"/>
</dbReference>
<dbReference type="SUPFAM" id="SSF54826">
    <property type="entry name" value="Enolase N-terminal domain-like"/>
    <property type="match status" value="1"/>
</dbReference>
<dbReference type="GO" id="GO:0016854">
    <property type="term" value="F:racemase and epimerase activity"/>
    <property type="evidence" value="ECO:0007669"/>
    <property type="project" value="UniProtKB-ARBA"/>
</dbReference>
<comment type="similarity">
    <text evidence="1">Belongs to the mandelate racemase/muconate lactonizing enzyme family.</text>
</comment>
<dbReference type="Pfam" id="PF13378">
    <property type="entry name" value="MR_MLE_C"/>
    <property type="match status" value="1"/>
</dbReference>
<dbReference type="InterPro" id="IPR013342">
    <property type="entry name" value="Mandelate_racemase_C"/>
</dbReference>
<dbReference type="SUPFAM" id="SSF51604">
    <property type="entry name" value="Enolase C-terminal domain-like"/>
    <property type="match status" value="1"/>
</dbReference>
<dbReference type="InterPro" id="IPR036849">
    <property type="entry name" value="Enolase-like_C_sf"/>
</dbReference>
<dbReference type="SFLD" id="SFLDS00001">
    <property type="entry name" value="Enolase"/>
    <property type="match status" value="1"/>
</dbReference>
<feature type="domain" description="Mandelate racemase/muconate lactonizing enzyme C-terminal" evidence="4">
    <location>
        <begin position="144"/>
        <end position="242"/>
    </location>
</feature>
<dbReference type="InterPro" id="IPR029017">
    <property type="entry name" value="Enolase-like_N"/>
</dbReference>